<proteinExistence type="predicted"/>
<sequence length="178" mass="21550">MGNPIFVEKNTPERLEYPTGSMRTTRRHGDANNHPIQTLMERQPVDTDELEEMIIRQLQPRSFSLLFGQERQEEDSMETAMGRLRRQLRQSTARLAEQVTLTHRNSSIEARDRLEMDRMFRRVRQERRNENMLFQSAIYRWNMRDRQESDIDISRNEALERLYERQRQRGVDPRFEIP</sequence>
<organism evidence="1 2">
    <name type="scientific">Boothiomyces macroporosus</name>
    <dbReference type="NCBI Taxonomy" id="261099"/>
    <lineage>
        <taxon>Eukaryota</taxon>
        <taxon>Fungi</taxon>
        <taxon>Fungi incertae sedis</taxon>
        <taxon>Chytridiomycota</taxon>
        <taxon>Chytridiomycota incertae sedis</taxon>
        <taxon>Chytridiomycetes</taxon>
        <taxon>Rhizophydiales</taxon>
        <taxon>Terramycetaceae</taxon>
        <taxon>Boothiomyces</taxon>
    </lineage>
</organism>
<accession>A0AAD5UE23</accession>
<dbReference type="EMBL" id="JADGKB010000062">
    <property type="protein sequence ID" value="KAJ3255685.1"/>
    <property type="molecule type" value="Genomic_DNA"/>
</dbReference>
<keyword evidence="2" id="KW-1185">Reference proteome</keyword>
<dbReference type="Proteomes" id="UP001210925">
    <property type="component" value="Unassembled WGS sequence"/>
</dbReference>
<evidence type="ECO:0000313" key="2">
    <source>
        <dbReference type="Proteomes" id="UP001210925"/>
    </source>
</evidence>
<protein>
    <submittedName>
        <fullName evidence="1">Uncharacterized protein</fullName>
    </submittedName>
</protein>
<name>A0AAD5UE23_9FUNG</name>
<dbReference type="AlphaFoldDB" id="A0AAD5UE23"/>
<gene>
    <name evidence="1" type="ORF">HK103_006127</name>
</gene>
<comment type="caution">
    <text evidence="1">The sequence shown here is derived from an EMBL/GenBank/DDBJ whole genome shotgun (WGS) entry which is preliminary data.</text>
</comment>
<reference evidence="1" key="1">
    <citation type="submission" date="2020-05" db="EMBL/GenBank/DDBJ databases">
        <title>Phylogenomic resolution of chytrid fungi.</title>
        <authorList>
            <person name="Stajich J.E."/>
            <person name="Amses K."/>
            <person name="Simmons R."/>
            <person name="Seto K."/>
            <person name="Myers J."/>
            <person name="Bonds A."/>
            <person name="Quandt C.A."/>
            <person name="Barry K."/>
            <person name="Liu P."/>
            <person name="Grigoriev I."/>
            <person name="Longcore J.E."/>
            <person name="James T.Y."/>
        </authorList>
    </citation>
    <scope>NUCLEOTIDE SEQUENCE</scope>
    <source>
        <strain evidence="1">PLAUS21</strain>
    </source>
</reference>
<evidence type="ECO:0000313" key="1">
    <source>
        <dbReference type="EMBL" id="KAJ3255685.1"/>
    </source>
</evidence>